<reference evidence="2 3" key="1">
    <citation type="submission" date="2019-03" db="EMBL/GenBank/DDBJ databases">
        <title>Genomic Encyclopedia of Type Strains, Phase IV (KMG-IV): sequencing the most valuable type-strain genomes for metagenomic binning, comparative biology and taxonomic classification.</title>
        <authorList>
            <person name="Goeker M."/>
        </authorList>
    </citation>
    <scope>NUCLEOTIDE SEQUENCE [LARGE SCALE GENOMIC DNA]</scope>
    <source>
        <strain evidence="2 3">DSM 19580</strain>
    </source>
</reference>
<evidence type="ECO:0000256" key="1">
    <source>
        <dbReference type="SAM" id="Phobius"/>
    </source>
</evidence>
<dbReference type="AlphaFoldDB" id="A0A4R3YJA1"/>
<keyword evidence="1" id="KW-0812">Transmembrane</keyword>
<sequence length="41" mass="4199">MGRGDGSTVTGKVVLYLAGVAYALLAGCVLTRIIGFDDPEV</sequence>
<keyword evidence="1" id="KW-1133">Transmembrane helix</keyword>
<evidence type="ECO:0000313" key="2">
    <source>
        <dbReference type="EMBL" id="TCV92211.1"/>
    </source>
</evidence>
<feature type="transmembrane region" description="Helical" evidence="1">
    <location>
        <begin position="13"/>
        <end position="35"/>
    </location>
</feature>
<evidence type="ECO:0008006" key="4">
    <source>
        <dbReference type="Google" id="ProtNLM"/>
    </source>
</evidence>
<protein>
    <recommendedName>
        <fullName evidence="4">Lipoprotein</fullName>
    </recommendedName>
</protein>
<accession>A0A4R3YJA1</accession>
<gene>
    <name evidence="2" type="ORF">EDC52_11335</name>
</gene>
<comment type="caution">
    <text evidence="2">The sequence shown here is derived from an EMBL/GenBank/DDBJ whole genome shotgun (WGS) entry which is preliminary data.</text>
</comment>
<keyword evidence="3" id="KW-1185">Reference proteome</keyword>
<proteinExistence type="predicted"/>
<keyword evidence="1" id="KW-0472">Membrane</keyword>
<evidence type="ECO:0000313" key="3">
    <source>
        <dbReference type="Proteomes" id="UP000295719"/>
    </source>
</evidence>
<dbReference type="Proteomes" id="UP000295719">
    <property type="component" value="Unassembled WGS sequence"/>
</dbReference>
<dbReference type="PROSITE" id="PS51257">
    <property type="entry name" value="PROKAR_LIPOPROTEIN"/>
    <property type="match status" value="1"/>
</dbReference>
<organism evidence="2 3">
    <name type="scientific">Biostraticola tofi</name>
    <dbReference type="NCBI Taxonomy" id="466109"/>
    <lineage>
        <taxon>Bacteria</taxon>
        <taxon>Pseudomonadati</taxon>
        <taxon>Pseudomonadota</taxon>
        <taxon>Gammaproteobacteria</taxon>
        <taxon>Enterobacterales</taxon>
        <taxon>Bruguierivoracaceae</taxon>
        <taxon>Biostraticola</taxon>
    </lineage>
</organism>
<dbReference type="EMBL" id="SMCR01000013">
    <property type="protein sequence ID" value="TCV92211.1"/>
    <property type="molecule type" value="Genomic_DNA"/>
</dbReference>
<name>A0A4R3YJA1_9GAMM</name>